<dbReference type="GO" id="GO:0008444">
    <property type="term" value="F:CDP-diacylglycerol-glycerol-3-phosphate 3-phosphatidyltransferase activity"/>
    <property type="evidence" value="ECO:0007669"/>
    <property type="project" value="UniProtKB-UniRule"/>
</dbReference>
<evidence type="ECO:0000256" key="8">
    <source>
        <dbReference type="ARBA" id="ARBA00022692"/>
    </source>
</evidence>
<dbReference type="PIRSF" id="PIRSF000847">
    <property type="entry name" value="Phos_ph_gly_syn"/>
    <property type="match status" value="1"/>
</dbReference>
<keyword evidence="6" id="KW-0444">Lipid biosynthesis</keyword>
<dbReference type="RefSeq" id="WP_024266712.1">
    <property type="nucleotide sequence ID" value="NC_023035.1"/>
</dbReference>
<dbReference type="InterPro" id="IPR048254">
    <property type="entry name" value="CDP_ALCOHOL_P_TRANSF_CS"/>
</dbReference>
<feature type="transmembrane region" description="Helical" evidence="17">
    <location>
        <begin position="134"/>
        <end position="154"/>
    </location>
</feature>
<comment type="similarity">
    <text evidence="3 16">Belongs to the CDP-alcohol phosphatidyltransferase class-I family.</text>
</comment>
<feature type="transmembrane region" description="Helical" evidence="17">
    <location>
        <begin position="82"/>
        <end position="104"/>
    </location>
</feature>
<dbReference type="KEGG" id="slr:L21SP2_0343"/>
<evidence type="ECO:0000313" key="18">
    <source>
        <dbReference type="EMBL" id="AHC13779.1"/>
    </source>
</evidence>
<keyword evidence="9 17" id="KW-1133">Transmembrane helix</keyword>
<evidence type="ECO:0000256" key="10">
    <source>
        <dbReference type="ARBA" id="ARBA00023098"/>
    </source>
</evidence>
<dbReference type="Proteomes" id="UP000018680">
    <property type="component" value="Chromosome"/>
</dbReference>
<evidence type="ECO:0000256" key="6">
    <source>
        <dbReference type="ARBA" id="ARBA00022516"/>
    </source>
</evidence>
<name>V5WDY2_9SPIO</name>
<sequence length="210" mass="23392">MNIHVPNILTSTRLMFAPVFFILVFLPDWIGASYGPVFILLSAIFLYIELTDIVDGYIARKHDLVSDLGKVLDPFSDVISRVSYFLAFVVLDIMPPVVFLLILYRELGIVFVRMMLAQRGISLAARKGGKAKSVLYFLASVLGLVMLGDVWFGWFEAVQVSVPAVGGFSRLVRVVTHSVFWLAALFAILSFVDYLLVFARHVRAGKGGEQ</sequence>
<comment type="subcellular location">
    <subcellularLocation>
        <location evidence="1">Membrane</location>
        <topology evidence="1">Multi-pass membrane protein</topology>
    </subcellularLocation>
</comment>
<organism evidence="18 19">
    <name type="scientific">Salinispira pacifica</name>
    <dbReference type="NCBI Taxonomy" id="1307761"/>
    <lineage>
        <taxon>Bacteria</taxon>
        <taxon>Pseudomonadati</taxon>
        <taxon>Spirochaetota</taxon>
        <taxon>Spirochaetia</taxon>
        <taxon>Spirochaetales</taxon>
        <taxon>Spirochaetaceae</taxon>
        <taxon>Salinispira</taxon>
    </lineage>
</organism>
<feature type="transmembrane region" description="Helical" evidence="17">
    <location>
        <begin position="20"/>
        <end position="48"/>
    </location>
</feature>
<evidence type="ECO:0000256" key="4">
    <source>
        <dbReference type="ARBA" id="ARBA00013170"/>
    </source>
</evidence>
<dbReference type="GO" id="GO:0016020">
    <property type="term" value="C:membrane"/>
    <property type="evidence" value="ECO:0007669"/>
    <property type="project" value="UniProtKB-SubCell"/>
</dbReference>
<evidence type="ECO:0000256" key="5">
    <source>
        <dbReference type="ARBA" id="ARBA00014944"/>
    </source>
</evidence>
<dbReference type="NCBIfam" id="TIGR00560">
    <property type="entry name" value="pgsA"/>
    <property type="match status" value="1"/>
</dbReference>
<keyword evidence="13" id="KW-1208">Phospholipid metabolism</keyword>
<dbReference type="eggNOG" id="COG0558">
    <property type="taxonomic scope" value="Bacteria"/>
</dbReference>
<dbReference type="Pfam" id="PF01066">
    <property type="entry name" value="CDP-OH_P_transf"/>
    <property type="match status" value="1"/>
</dbReference>
<reference evidence="18 19" key="1">
    <citation type="journal article" date="2015" name="Stand. Genomic Sci.">
        <title>Complete genome sequence and description of Salinispira pacifica gen. nov., sp. nov., a novel spirochaete isolated form a hypersaline microbial mat.</title>
        <authorList>
            <person name="Ben Hania W."/>
            <person name="Joseph M."/>
            <person name="Schumann P."/>
            <person name="Bunk B."/>
            <person name="Fiebig A."/>
            <person name="Sproer C."/>
            <person name="Klenk H.P."/>
            <person name="Fardeau M.L."/>
            <person name="Spring S."/>
        </authorList>
    </citation>
    <scope>NUCLEOTIDE SEQUENCE [LARGE SCALE GENOMIC DNA]</scope>
    <source>
        <strain evidence="18 19">L21-RPul-D2</strain>
    </source>
</reference>
<evidence type="ECO:0000256" key="9">
    <source>
        <dbReference type="ARBA" id="ARBA00022989"/>
    </source>
</evidence>
<dbReference type="InterPro" id="IPR043130">
    <property type="entry name" value="CDP-OH_PTrfase_TM_dom"/>
</dbReference>
<proteinExistence type="inferred from homology"/>
<evidence type="ECO:0000256" key="13">
    <source>
        <dbReference type="ARBA" id="ARBA00023264"/>
    </source>
</evidence>
<evidence type="ECO:0000313" key="19">
    <source>
        <dbReference type="Proteomes" id="UP000018680"/>
    </source>
</evidence>
<comment type="catalytic activity">
    <reaction evidence="14">
        <text>a CDP-1,2-diacyl-sn-glycerol + sn-glycerol 3-phosphate = a 1,2-diacyl-sn-glycero-3-phospho-(1'-sn-glycero-3'-phosphate) + CMP + H(+)</text>
        <dbReference type="Rhea" id="RHEA:12593"/>
        <dbReference type="ChEBI" id="CHEBI:15378"/>
        <dbReference type="ChEBI" id="CHEBI:57597"/>
        <dbReference type="ChEBI" id="CHEBI:58332"/>
        <dbReference type="ChEBI" id="CHEBI:60110"/>
        <dbReference type="ChEBI" id="CHEBI:60377"/>
        <dbReference type="EC" id="2.7.8.5"/>
    </reaction>
</comment>
<evidence type="ECO:0000256" key="12">
    <source>
        <dbReference type="ARBA" id="ARBA00023209"/>
    </source>
</evidence>
<protein>
    <recommendedName>
        <fullName evidence="5 15">CDP-diacylglycerol--glycerol-3-phosphate 3-phosphatidyltransferase</fullName>
        <ecNumber evidence="4 15">2.7.8.5</ecNumber>
    </recommendedName>
</protein>
<dbReference type="HOGENOM" id="CLU_051314_2_3_12"/>
<dbReference type="EC" id="2.7.8.5" evidence="4 15"/>
<evidence type="ECO:0000256" key="7">
    <source>
        <dbReference type="ARBA" id="ARBA00022679"/>
    </source>
</evidence>
<keyword evidence="12" id="KW-0594">Phospholipid biosynthesis</keyword>
<dbReference type="PROSITE" id="PS00379">
    <property type="entry name" value="CDP_ALCOHOL_P_TRANSF"/>
    <property type="match status" value="1"/>
</dbReference>
<evidence type="ECO:0000256" key="17">
    <source>
        <dbReference type="SAM" id="Phobius"/>
    </source>
</evidence>
<keyword evidence="8 17" id="KW-0812">Transmembrane</keyword>
<evidence type="ECO:0000256" key="16">
    <source>
        <dbReference type="RuleBase" id="RU003750"/>
    </source>
</evidence>
<dbReference type="STRING" id="1307761.L21SP2_0343"/>
<evidence type="ECO:0000256" key="15">
    <source>
        <dbReference type="NCBIfam" id="TIGR00560"/>
    </source>
</evidence>
<evidence type="ECO:0000256" key="2">
    <source>
        <dbReference type="ARBA" id="ARBA00005042"/>
    </source>
</evidence>
<dbReference type="InterPro" id="IPR000462">
    <property type="entry name" value="CDP-OH_P_trans"/>
</dbReference>
<dbReference type="AlphaFoldDB" id="V5WDY2"/>
<comment type="pathway">
    <text evidence="2">Phospholipid metabolism; phosphatidylglycerol biosynthesis; phosphatidylglycerol from CDP-diacylglycerol: step 1/2.</text>
</comment>
<keyword evidence="11 17" id="KW-0472">Membrane</keyword>
<dbReference type="PANTHER" id="PTHR14269">
    <property type="entry name" value="CDP-DIACYLGLYCEROL--GLYCEROL-3-PHOSPHATE 3-PHOSPHATIDYLTRANSFERASE-RELATED"/>
    <property type="match status" value="1"/>
</dbReference>
<accession>V5WDY2</accession>
<dbReference type="GO" id="GO:0046474">
    <property type="term" value="P:glycerophospholipid biosynthetic process"/>
    <property type="evidence" value="ECO:0007669"/>
    <property type="project" value="TreeGrafter"/>
</dbReference>
<keyword evidence="10" id="KW-0443">Lipid metabolism</keyword>
<dbReference type="PANTHER" id="PTHR14269:SF62">
    <property type="entry name" value="CDP-DIACYLGLYCEROL--GLYCEROL-3-PHOSPHATE 3-PHOSPHATIDYLTRANSFERASE 1, CHLOROPLASTIC"/>
    <property type="match status" value="1"/>
</dbReference>
<feature type="transmembrane region" description="Helical" evidence="17">
    <location>
        <begin position="174"/>
        <end position="196"/>
    </location>
</feature>
<evidence type="ECO:0000256" key="14">
    <source>
        <dbReference type="ARBA" id="ARBA00048586"/>
    </source>
</evidence>
<dbReference type="InterPro" id="IPR004570">
    <property type="entry name" value="Phosphatidylglycerol_P_synth"/>
</dbReference>
<keyword evidence="19" id="KW-1185">Reference proteome</keyword>
<dbReference type="InterPro" id="IPR050324">
    <property type="entry name" value="CDP-alcohol_PTase-I"/>
</dbReference>
<gene>
    <name evidence="18" type="ORF">L21SP2_0343</name>
</gene>
<keyword evidence="7 16" id="KW-0808">Transferase</keyword>
<evidence type="ECO:0000256" key="1">
    <source>
        <dbReference type="ARBA" id="ARBA00004141"/>
    </source>
</evidence>
<dbReference type="Gene3D" id="1.20.120.1760">
    <property type="match status" value="1"/>
</dbReference>
<evidence type="ECO:0000256" key="3">
    <source>
        <dbReference type="ARBA" id="ARBA00010441"/>
    </source>
</evidence>
<evidence type="ECO:0000256" key="11">
    <source>
        <dbReference type="ARBA" id="ARBA00023136"/>
    </source>
</evidence>
<dbReference type="EMBL" id="CP006939">
    <property type="protein sequence ID" value="AHC13779.1"/>
    <property type="molecule type" value="Genomic_DNA"/>
</dbReference>